<sequence length="149" mass="17323">MYCSLLQLITCTLCIFAGSLATDFSEYRLKNGLDKKFVTSKDYYPHWLEDEPDDNEEEYDDDDDDDDSELYPPPSKDSHSRDQYSLFPYRSASRKTKEDLEDERLISLARSRAERASTVDKTSIGMVDEIVHHIKTYGPIMMKALKWFG</sequence>
<proteinExistence type="predicted"/>
<dbReference type="Proteomes" id="UP000230066">
    <property type="component" value="Unassembled WGS sequence"/>
</dbReference>
<protein>
    <submittedName>
        <fullName evidence="3">Uncharacterized protein</fullName>
    </submittedName>
</protein>
<evidence type="ECO:0000256" key="1">
    <source>
        <dbReference type="SAM" id="MobiDB-lite"/>
    </source>
</evidence>
<feature type="signal peptide" evidence="2">
    <location>
        <begin position="1"/>
        <end position="21"/>
    </location>
</feature>
<dbReference type="AlphaFoldDB" id="A0A4E0RJ31"/>
<organism evidence="3 4">
    <name type="scientific">Fasciola hepatica</name>
    <name type="common">Liver fluke</name>
    <dbReference type="NCBI Taxonomy" id="6192"/>
    <lineage>
        <taxon>Eukaryota</taxon>
        <taxon>Metazoa</taxon>
        <taxon>Spiralia</taxon>
        <taxon>Lophotrochozoa</taxon>
        <taxon>Platyhelminthes</taxon>
        <taxon>Trematoda</taxon>
        <taxon>Digenea</taxon>
        <taxon>Plagiorchiida</taxon>
        <taxon>Echinostomata</taxon>
        <taxon>Echinostomatoidea</taxon>
        <taxon>Fasciolidae</taxon>
        <taxon>Fasciola</taxon>
    </lineage>
</organism>
<name>A0A4E0RJ31_FASHE</name>
<evidence type="ECO:0000256" key="2">
    <source>
        <dbReference type="SAM" id="SignalP"/>
    </source>
</evidence>
<reference evidence="3" key="1">
    <citation type="submission" date="2019-03" db="EMBL/GenBank/DDBJ databases">
        <title>Improved annotation for the trematode Fasciola hepatica.</title>
        <authorList>
            <person name="Choi Y.-J."/>
            <person name="Martin J."/>
            <person name="Mitreva M."/>
        </authorList>
    </citation>
    <scope>NUCLEOTIDE SEQUENCE [LARGE SCALE GENOMIC DNA]</scope>
</reference>
<dbReference type="EMBL" id="JXXN02000223">
    <property type="protein sequence ID" value="THD28156.1"/>
    <property type="molecule type" value="Genomic_DNA"/>
</dbReference>
<comment type="caution">
    <text evidence="3">The sequence shown here is derived from an EMBL/GenBank/DDBJ whole genome shotgun (WGS) entry which is preliminary data.</text>
</comment>
<feature type="compositionally biased region" description="Acidic residues" evidence="1">
    <location>
        <begin position="50"/>
        <end position="69"/>
    </location>
</feature>
<evidence type="ECO:0000313" key="3">
    <source>
        <dbReference type="EMBL" id="THD28156.1"/>
    </source>
</evidence>
<keyword evidence="2" id="KW-0732">Signal</keyword>
<keyword evidence="4" id="KW-1185">Reference proteome</keyword>
<evidence type="ECO:0000313" key="4">
    <source>
        <dbReference type="Proteomes" id="UP000230066"/>
    </source>
</evidence>
<gene>
    <name evidence="3" type="ORF">D915_000964</name>
</gene>
<feature type="region of interest" description="Disordered" evidence="1">
    <location>
        <begin position="46"/>
        <end position="100"/>
    </location>
</feature>
<feature type="chain" id="PRO_5020029969" evidence="2">
    <location>
        <begin position="22"/>
        <end position="149"/>
    </location>
</feature>
<accession>A0A4E0RJ31</accession>